<dbReference type="EMBL" id="CAMAPF010000048">
    <property type="protein sequence ID" value="CAH9084850.1"/>
    <property type="molecule type" value="Genomic_DNA"/>
</dbReference>
<reference evidence="2" key="1">
    <citation type="submission" date="2022-07" db="EMBL/GenBank/DDBJ databases">
        <authorList>
            <person name="Macas J."/>
            <person name="Novak P."/>
            <person name="Neumann P."/>
        </authorList>
    </citation>
    <scope>NUCLEOTIDE SEQUENCE</scope>
</reference>
<feature type="compositionally biased region" description="Polar residues" evidence="1">
    <location>
        <begin position="13"/>
        <end position="31"/>
    </location>
</feature>
<gene>
    <name evidence="2" type="ORF">CEPIT_LOCUS9082</name>
</gene>
<feature type="region of interest" description="Disordered" evidence="1">
    <location>
        <begin position="56"/>
        <end position="135"/>
    </location>
</feature>
<dbReference type="AlphaFoldDB" id="A0AAV0CVT2"/>
<comment type="caution">
    <text evidence="2">The sequence shown here is derived from an EMBL/GenBank/DDBJ whole genome shotgun (WGS) entry which is preliminary data.</text>
</comment>
<evidence type="ECO:0000313" key="2">
    <source>
        <dbReference type="EMBL" id="CAH9084850.1"/>
    </source>
</evidence>
<keyword evidence="3" id="KW-1185">Reference proteome</keyword>
<feature type="compositionally biased region" description="Low complexity" evidence="1">
    <location>
        <begin position="64"/>
        <end position="80"/>
    </location>
</feature>
<evidence type="ECO:0000313" key="3">
    <source>
        <dbReference type="Proteomes" id="UP001152523"/>
    </source>
</evidence>
<proteinExistence type="predicted"/>
<name>A0AAV0CVT2_9ASTE</name>
<organism evidence="2 3">
    <name type="scientific">Cuscuta epithymum</name>
    <dbReference type="NCBI Taxonomy" id="186058"/>
    <lineage>
        <taxon>Eukaryota</taxon>
        <taxon>Viridiplantae</taxon>
        <taxon>Streptophyta</taxon>
        <taxon>Embryophyta</taxon>
        <taxon>Tracheophyta</taxon>
        <taxon>Spermatophyta</taxon>
        <taxon>Magnoliopsida</taxon>
        <taxon>eudicotyledons</taxon>
        <taxon>Gunneridae</taxon>
        <taxon>Pentapetalae</taxon>
        <taxon>asterids</taxon>
        <taxon>lamiids</taxon>
        <taxon>Solanales</taxon>
        <taxon>Convolvulaceae</taxon>
        <taxon>Cuscuteae</taxon>
        <taxon>Cuscuta</taxon>
        <taxon>Cuscuta subgen. Cuscuta</taxon>
    </lineage>
</organism>
<accession>A0AAV0CVT2</accession>
<dbReference type="Proteomes" id="UP001152523">
    <property type="component" value="Unassembled WGS sequence"/>
</dbReference>
<sequence>MVKTRGGFAPTVLQCSGRNKSSQKTSPSSPVHINLELVPPIMDASANNSIAAKFESKSLPTEVNNPSSSQGGLNGNGSSSPTETHASPPTTRQLDQMLKITQGTAQKVHTEKGYCDVNHPRQRGRQTISQDGEDS</sequence>
<feature type="region of interest" description="Disordered" evidence="1">
    <location>
        <begin position="1"/>
        <end position="32"/>
    </location>
</feature>
<feature type="compositionally biased region" description="Polar residues" evidence="1">
    <location>
        <begin position="125"/>
        <end position="135"/>
    </location>
</feature>
<protein>
    <submittedName>
        <fullName evidence="2">Uncharacterized protein</fullName>
    </submittedName>
</protein>
<evidence type="ECO:0000256" key="1">
    <source>
        <dbReference type="SAM" id="MobiDB-lite"/>
    </source>
</evidence>
<feature type="compositionally biased region" description="Polar residues" evidence="1">
    <location>
        <begin position="81"/>
        <end position="107"/>
    </location>
</feature>